<evidence type="ECO:0000256" key="3">
    <source>
        <dbReference type="ARBA" id="ARBA00022723"/>
    </source>
</evidence>
<feature type="binding site" evidence="8">
    <location>
        <position position="63"/>
    </location>
    <ligand>
        <name>ATP</name>
        <dbReference type="ChEBI" id="CHEBI:30616"/>
    </ligand>
</feature>
<dbReference type="Proteomes" id="UP000318394">
    <property type="component" value="Unassembled WGS sequence"/>
</dbReference>
<comment type="function">
    <text evidence="8">Catalyzes a mechanistically unusual reaction, the ATP-dependent insertion of CO2 between the N7 and N8 nitrogen atoms of 7,8-diaminopelargonic acid (DAPA, also called 7,8-diammoniononanoate) to form a ureido ring.</text>
</comment>
<feature type="binding site" evidence="8">
    <location>
        <begin position="184"/>
        <end position="185"/>
    </location>
    <ligand>
        <name>ATP</name>
        <dbReference type="ChEBI" id="CHEBI:30616"/>
    </ligand>
</feature>
<evidence type="ECO:0000256" key="7">
    <source>
        <dbReference type="ARBA" id="ARBA00022842"/>
    </source>
</evidence>
<comment type="caution">
    <text evidence="8">Lacks conserved residue(s) required for the propagation of feature annotation.</text>
</comment>
<keyword evidence="6 8" id="KW-0067">ATP-binding</keyword>
<dbReference type="RefSeq" id="WP_006249027.1">
    <property type="nucleotide sequence ID" value="NZ_CP011098.1"/>
</dbReference>
<organism evidence="11 13">
    <name type="scientific">Mannheimia haemolytica</name>
    <name type="common">Pasteurella haemolytica</name>
    <dbReference type="NCBI Taxonomy" id="75985"/>
    <lineage>
        <taxon>Bacteria</taxon>
        <taxon>Pseudomonadati</taxon>
        <taxon>Pseudomonadota</taxon>
        <taxon>Gammaproteobacteria</taxon>
        <taxon>Pasteurellales</taxon>
        <taxon>Pasteurellaceae</taxon>
        <taxon>Mannheimia</taxon>
    </lineage>
</organism>
<dbReference type="KEGG" id="mhaq:WC39_07260"/>
<dbReference type="GO" id="GO:0042803">
    <property type="term" value="F:protein homodimerization activity"/>
    <property type="evidence" value="ECO:0007669"/>
    <property type="project" value="UniProtKB-ARBA"/>
</dbReference>
<name>A0A249A134_MANHA</name>
<dbReference type="Gene3D" id="3.40.50.300">
    <property type="entry name" value="P-loop containing nucleotide triphosphate hydrolases"/>
    <property type="match status" value="1"/>
</dbReference>
<dbReference type="OrthoDB" id="9802097at2"/>
<evidence type="ECO:0000313" key="13">
    <source>
        <dbReference type="Proteomes" id="UP000315164"/>
    </source>
</evidence>
<keyword evidence="14" id="KW-1185">Reference proteome</keyword>
<evidence type="ECO:0000313" key="11">
    <source>
        <dbReference type="EMBL" id="TRB73711.1"/>
    </source>
</evidence>
<dbReference type="GO" id="GO:0009102">
    <property type="term" value="P:biotin biosynthetic process"/>
    <property type="evidence" value="ECO:0007669"/>
    <property type="project" value="UniProtKB-UniRule"/>
</dbReference>
<dbReference type="NCBIfam" id="TIGR00347">
    <property type="entry name" value="bioD"/>
    <property type="match status" value="1"/>
</dbReference>
<feature type="active site" evidence="8">
    <location>
        <position position="37"/>
    </location>
</feature>
<dbReference type="EMBL" id="VAJB01000019">
    <property type="protein sequence ID" value="TRB73711.1"/>
    <property type="molecule type" value="Genomic_DNA"/>
</dbReference>
<evidence type="ECO:0000256" key="2">
    <source>
        <dbReference type="ARBA" id="ARBA00022598"/>
    </source>
</evidence>
<dbReference type="PANTHER" id="PTHR43210">
    <property type="entry name" value="DETHIOBIOTIN SYNTHETASE"/>
    <property type="match status" value="1"/>
</dbReference>
<feature type="binding site" evidence="8">
    <location>
        <begin position="12"/>
        <end position="17"/>
    </location>
    <ligand>
        <name>ATP</name>
        <dbReference type="ChEBI" id="CHEBI:30616"/>
    </ligand>
</feature>
<dbReference type="GO" id="GO:0004141">
    <property type="term" value="F:dethiobiotin synthase activity"/>
    <property type="evidence" value="ECO:0007669"/>
    <property type="project" value="UniProtKB-UniRule"/>
</dbReference>
<comment type="pathway">
    <text evidence="8">Cofactor biosynthesis; biotin biosynthesis; biotin from 7,8-diaminononanoate: step 1/2.</text>
</comment>
<dbReference type="InterPro" id="IPR004472">
    <property type="entry name" value="DTB_synth_BioD"/>
</dbReference>
<dbReference type="InterPro" id="IPR027417">
    <property type="entry name" value="P-loop_NTPase"/>
</dbReference>
<proteinExistence type="inferred from homology"/>
<feature type="binding site" evidence="8">
    <location>
        <position position="63"/>
    </location>
    <ligand>
        <name>Mg(2+)</name>
        <dbReference type="ChEBI" id="CHEBI:18420"/>
    </ligand>
</feature>
<evidence type="ECO:0000313" key="12">
    <source>
        <dbReference type="Proteomes" id="UP000254802"/>
    </source>
</evidence>
<keyword evidence="7 8" id="KW-0460">Magnesium</keyword>
<sequence length="240" mass="26869">MPSLFITGTDTNVGKTVVTRAIIQTLTKHSFPVIGYKPIACGGDDSLPTEPTQYDYATEDNSDVLTILDSCPTNVSYRDINSYTFIHSSTPVFAALDAVHHIQLEKLNTDLKRLENAYPNVVVEGTYGWLTPINKDYYFADWVMQNNMPVVLVVGIKEGCVNHALLTANEILQRGVKLVSWVANRVNPGLRHYHELIELLTQKINAPLLGQIPYMGHPEHKELSSYIQNPEPLLAYFSKP</sequence>
<dbReference type="GO" id="GO:0005829">
    <property type="term" value="C:cytosol"/>
    <property type="evidence" value="ECO:0007669"/>
    <property type="project" value="TreeGrafter"/>
</dbReference>
<dbReference type="STRING" id="75985.WC39_07260"/>
<feature type="binding site" evidence="8">
    <location>
        <position position="16"/>
    </location>
    <ligand>
        <name>Mg(2+)</name>
        <dbReference type="ChEBI" id="CHEBI:18420"/>
    </ligand>
</feature>
<evidence type="ECO:0000256" key="8">
    <source>
        <dbReference type="HAMAP-Rule" id="MF_00336"/>
    </source>
</evidence>
<evidence type="ECO:0000256" key="5">
    <source>
        <dbReference type="ARBA" id="ARBA00022756"/>
    </source>
</evidence>
<dbReference type="EC" id="6.3.3.3" evidence="8"/>
<reference evidence="13 14" key="2">
    <citation type="journal article" date="2019" name="Vet. Microbiol.">
        <title>Genetic characterization of susceptible and multi-drug resistant Mannheimia haemolytica isolated from high-risk stocker calves prior to and after antimicrobial metaphylaxis.</title>
        <authorList>
            <person name="Snyder E.R."/>
            <person name="Alvarez-Narvaez S."/>
            <person name="Credille B.C."/>
        </authorList>
    </citation>
    <scope>NUCLEOTIDE SEQUENCE [LARGE SCALE GENOMIC DNA]</scope>
    <source>
        <strain evidence="11 13">UGA-R5-128-1</strain>
        <strain evidence="10 14">UGA-R7-163-1</strain>
    </source>
</reference>
<keyword evidence="1 8" id="KW-0963">Cytoplasm</keyword>
<dbReference type="PIRSF" id="PIRSF006755">
    <property type="entry name" value="DTB_synth"/>
    <property type="match status" value="1"/>
</dbReference>
<evidence type="ECO:0000313" key="9">
    <source>
        <dbReference type="EMBL" id="STY63888.1"/>
    </source>
</evidence>
<evidence type="ECO:0000256" key="4">
    <source>
        <dbReference type="ARBA" id="ARBA00022741"/>
    </source>
</evidence>
<comment type="subcellular location">
    <subcellularLocation>
        <location evidence="8">Cytoplasm</location>
    </subcellularLocation>
</comment>
<dbReference type="GO" id="GO:0000287">
    <property type="term" value="F:magnesium ion binding"/>
    <property type="evidence" value="ECO:0007669"/>
    <property type="project" value="UniProtKB-UniRule"/>
</dbReference>
<keyword evidence="4 8" id="KW-0547">Nucleotide-binding</keyword>
<keyword evidence="5 8" id="KW-0093">Biotin biosynthesis</keyword>
<evidence type="ECO:0000256" key="6">
    <source>
        <dbReference type="ARBA" id="ARBA00022840"/>
    </source>
</evidence>
<comment type="similarity">
    <text evidence="8">Belongs to the dethiobiotin synthetase family.</text>
</comment>
<dbReference type="HAMAP" id="MF_00336">
    <property type="entry name" value="BioD"/>
    <property type="match status" value="1"/>
</dbReference>
<dbReference type="UniPathway" id="UPA00078">
    <property type="reaction ID" value="UER00161"/>
</dbReference>
<accession>A0A249A134</accession>
<comment type="cofactor">
    <cofactor evidence="8">
        <name>Mg(2+)</name>
        <dbReference type="ChEBI" id="CHEBI:18420"/>
    </cofactor>
</comment>
<dbReference type="AlphaFoldDB" id="A0A249A134"/>
<dbReference type="GO" id="GO:0005524">
    <property type="term" value="F:ATP binding"/>
    <property type="evidence" value="ECO:0007669"/>
    <property type="project" value="UniProtKB-UniRule"/>
</dbReference>
<dbReference type="FunFam" id="3.40.50.300:FF:000292">
    <property type="entry name" value="ATP-dependent dethiobiotin synthetase BioD"/>
    <property type="match status" value="1"/>
</dbReference>
<evidence type="ECO:0000313" key="14">
    <source>
        <dbReference type="Proteomes" id="UP000318394"/>
    </source>
</evidence>
<gene>
    <name evidence="8 11" type="primary">bioD</name>
    <name evidence="9" type="synonym">bioD1_2</name>
    <name evidence="11" type="ORF">FEA53_09285</name>
    <name evidence="10" type="ORF">FEB89_09335</name>
    <name evidence="9" type="ORF">NCTC10638_03060</name>
</gene>
<evidence type="ECO:0000313" key="10">
    <source>
        <dbReference type="EMBL" id="TRB36295.1"/>
    </source>
</evidence>
<dbReference type="SUPFAM" id="SSF52540">
    <property type="entry name" value="P-loop containing nucleoside triphosphate hydrolases"/>
    <property type="match status" value="1"/>
</dbReference>
<dbReference type="Proteomes" id="UP000315164">
    <property type="component" value="Unassembled WGS sequence"/>
</dbReference>
<dbReference type="CDD" id="cd03109">
    <property type="entry name" value="DTBS"/>
    <property type="match status" value="1"/>
</dbReference>
<dbReference type="EMBL" id="UGPN01000002">
    <property type="protein sequence ID" value="STY63888.1"/>
    <property type="molecule type" value="Genomic_DNA"/>
</dbReference>
<dbReference type="Pfam" id="PF13500">
    <property type="entry name" value="AAA_26"/>
    <property type="match status" value="1"/>
</dbReference>
<comment type="catalytic activity">
    <reaction evidence="8">
        <text>(7R,8S)-7,8-diammoniononanoate + CO2 + ATP = (4R,5S)-dethiobiotin + ADP + phosphate + 3 H(+)</text>
        <dbReference type="Rhea" id="RHEA:15805"/>
        <dbReference type="ChEBI" id="CHEBI:15378"/>
        <dbReference type="ChEBI" id="CHEBI:16526"/>
        <dbReference type="ChEBI" id="CHEBI:30616"/>
        <dbReference type="ChEBI" id="CHEBI:43474"/>
        <dbReference type="ChEBI" id="CHEBI:149469"/>
        <dbReference type="ChEBI" id="CHEBI:149473"/>
        <dbReference type="ChEBI" id="CHEBI:456216"/>
        <dbReference type="EC" id="6.3.3.3"/>
    </reaction>
</comment>
<comment type="subunit">
    <text evidence="8">Homodimer.</text>
</comment>
<feature type="binding site" evidence="8">
    <location>
        <position position="124"/>
    </location>
    <ligand>
        <name>Mg(2+)</name>
        <dbReference type="ChEBI" id="CHEBI:18420"/>
    </ligand>
</feature>
<dbReference type="PANTHER" id="PTHR43210:SF5">
    <property type="entry name" value="DETHIOBIOTIN SYNTHETASE"/>
    <property type="match status" value="1"/>
</dbReference>
<protein>
    <recommendedName>
        <fullName evidence="8">ATP-dependent dethiobiotin synthetase BioD</fullName>
        <ecNumber evidence="8">6.3.3.3</ecNumber>
    </recommendedName>
    <alternativeName>
        <fullName evidence="8">DTB synthetase</fullName>
        <shortName evidence="8">DTBS</shortName>
    </alternativeName>
    <alternativeName>
        <fullName evidence="8">Dethiobiotin synthase</fullName>
    </alternativeName>
</protein>
<keyword evidence="2 8" id="KW-0436">Ligase</keyword>
<dbReference type="EMBL" id="VAJI01000020">
    <property type="protein sequence ID" value="TRB36295.1"/>
    <property type="molecule type" value="Genomic_DNA"/>
</dbReference>
<dbReference type="GeneID" id="67369090"/>
<evidence type="ECO:0000256" key="1">
    <source>
        <dbReference type="ARBA" id="ARBA00022490"/>
    </source>
</evidence>
<reference evidence="9 12" key="1">
    <citation type="submission" date="2018-06" db="EMBL/GenBank/DDBJ databases">
        <authorList>
            <consortium name="Pathogen Informatics"/>
            <person name="Doyle S."/>
        </authorList>
    </citation>
    <scope>NUCLEOTIDE SEQUENCE [LARGE SCALE GENOMIC DNA]</scope>
    <source>
        <strain evidence="9 12">NCTC10638</strain>
    </source>
</reference>
<dbReference type="KEGG" id="mhay:VK67_07260"/>
<keyword evidence="3 8" id="KW-0479">Metal-binding</keyword>
<dbReference type="Proteomes" id="UP000254802">
    <property type="component" value="Unassembled WGS sequence"/>
</dbReference>